<evidence type="ECO:0000259" key="3">
    <source>
        <dbReference type="Pfam" id="PF02517"/>
    </source>
</evidence>
<dbReference type="OrthoDB" id="496858at2759"/>
<evidence type="ECO:0000256" key="2">
    <source>
        <dbReference type="SAM" id="Phobius"/>
    </source>
</evidence>
<feature type="compositionally biased region" description="Polar residues" evidence="1">
    <location>
        <begin position="12"/>
        <end position="21"/>
    </location>
</feature>
<dbReference type="Proteomes" id="UP000002630">
    <property type="component" value="Unassembled WGS sequence"/>
</dbReference>
<reference evidence="4 5" key="1">
    <citation type="journal article" date="2010" name="Nature">
        <title>The Ectocarpus genome and the independent evolution of multicellularity in brown algae.</title>
        <authorList>
            <person name="Cock J.M."/>
            <person name="Sterck L."/>
            <person name="Rouze P."/>
            <person name="Scornet D."/>
            <person name="Allen A.E."/>
            <person name="Amoutzias G."/>
            <person name="Anthouard V."/>
            <person name="Artiguenave F."/>
            <person name="Aury J.M."/>
            <person name="Badger J.H."/>
            <person name="Beszteri B."/>
            <person name="Billiau K."/>
            <person name="Bonnet E."/>
            <person name="Bothwell J.H."/>
            <person name="Bowler C."/>
            <person name="Boyen C."/>
            <person name="Brownlee C."/>
            <person name="Carrano C.J."/>
            <person name="Charrier B."/>
            <person name="Cho G.Y."/>
            <person name="Coelho S.M."/>
            <person name="Collen J."/>
            <person name="Corre E."/>
            <person name="Da Silva C."/>
            <person name="Delage L."/>
            <person name="Delaroque N."/>
            <person name="Dittami S.M."/>
            <person name="Doulbeau S."/>
            <person name="Elias M."/>
            <person name="Farnham G."/>
            <person name="Gachon C.M."/>
            <person name="Gschloessl B."/>
            <person name="Heesch S."/>
            <person name="Jabbari K."/>
            <person name="Jubin C."/>
            <person name="Kawai H."/>
            <person name="Kimura K."/>
            <person name="Kloareg B."/>
            <person name="Kupper F.C."/>
            <person name="Lang D."/>
            <person name="Le Bail A."/>
            <person name="Leblanc C."/>
            <person name="Lerouge P."/>
            <person name="Lohr M."/>
            <person name="Lopez P.J."/>
            <person name="Martens C."/>
            <person name="Maumus F."/>
            <person name="Michel G."/>
            <person name="Miranda-Saavedra D."/>
            <person name="Morales J."/>
            <person name="Moreau H."/>
            <person name="Motomura T."/>
            <person name="Nagasato C."/>
            <person name="Napoli C.A."/>
            <person name="Nelson D.R."/>
            <person name="Nyvall-Collen P."/>
            <person name="Peters A.F."/>
            <person name="Pommier C."/>
            <person name="Potin P."/>
            <person name="Poulain J."/>
            <person name="Quesneville H."/>
            <person name="Read B."/>
            <person name="Rensing S.A."/>
            <person name="Ritter A."/>
            <person name="Rousvoal S."/>
            <person name="Samanta M."/>
            <person name="Samson G."/>
            <person name="Schroeder D.C."/>
            <person name="Segurens B."/>
            <person name="Strittmatter M."/>
            <person name="Tonon T."/>
            <person name="Tregear J.W."/>
            <person name="Valentin K."/>
            <person name="von Dassow P."/>
            <person name="Yamagishi T."/>
            <person name="Van de Peer Y."/>
            <person name="Wincker P."/>
        </authorList>
    </citation>
    <scope>NUCLEOTIDE SEQUENCE [LARGE SCALE GENOMIC DNA]</scope>
    <source>
        <strain evidence="5">Ec32 / CCAP1310/4</strain>
    </source>
</reference>
<dbReference type="EMBL" id="FN649760">
    <property type="protein sequence ID" value="CBN80000.1"/>
    <property type="molecule type" value="Genomic_DNA"/>
</dbReference>
<feature type="domain" description="CAAX prenyl protease 2/Lysostaphin resistance protein A-like" evidence="3">
    <location>
        <begin position="276"/>
        <end position="363"/>
    </location>
</feature>
<dbReference type="GO" id="GO:0004175">
    <property type="term" value="F:endopeptidase activity"/>
    <property type="evidence" value="ECO:0007669"/>
    <property type="project" value="UniProtKB-ARBA"/>
</dbReference>
<feature type="transmembrane region" description="Helical" evidence="2">
    <location>
        <begin position="338"/>
        <end position="360"/>
    </location>
</feature>
<evidence type="ECO:0000313" key="4">
    <source>
        <dbReference type="EMBL" id="CBN80000.1"/>
    </source>
</evidence>
<feature type="compositionally biased region" description="Low complexity" evidence="1">
    <location>
        <begin position="46"/>
        <end position="58"/>
    </location>
</feature>
<sequence length="378" mass="39058">MSVRNPIWRSRPQYSGMTSGVGSERKQCGQQTAAAATDLEEGLGARSRTSSGSSSSSTSRRRWRGGVRVERGSLQRRLSSTALGQQGGWAARAKGLLGGVGALFCSPRADGDDSGDSDEEQAIEEAFERKIQEAIAVGAAAEEAGGGVLGGAGASGRDGGGGVVDMTASGRGGAVDVPPGISWVALVAVAATQLAFVGLFVLVASAAMREQVVSACMVSPAATALGVAGMVPLLGYGLLLDRWTEWEWVRKIDEATSEVALQLFGSKRQLGKVTGVVIPLSMLVGLCEECAFRGFLPLILAAKTGLPMAAIVGLSATIFGSLHAATVAYFLTATLSGMFFHGLFLSTGNIFVPIVAHAVYDAIALVRYHVKVTAPKPQ</sequence>
<feature type="transmembrane region" description="Helical" evidence="2">
    <location>
        <begin position="215"/>
        <end position="239"/>
    </location>
</feature>
<name>D8LIG1_ECTSI</name>
<dbReference type="InterPro" id="IPR003675">
    <property type="entry name" value="Rce1/LyrA-like_dom"/>
</dbReference>
<evidence type="ECO:0000256" key="1">
    <source>
        <dbReference type="SAM" id="MobiDB-lite"/>
    </source>
</evidence>
<dbReference type="Pfam" id="PF02517">
    <property type="entry name" value="Rce1-like"/>
    <property type="match status" value="1"/>
</dbReference>
<keyword evidence="2" id="KW-0472">Membrane</keyword>
<evidence type="ECO:0000313" key="5">
    <source>
        <dbReference type="Proteomes" id="UP000002630"/>
    </source>
</evidence>
<feature type="transmembrane region" description="Helical" evidence="2">
    <location>
        <begin position="308"/>
        <end position="332"/>
    </location>
</feature>
<accession>D8LIG1</accession>
<keyword evidence="2" id="KW-0812">Transmembrane</keyword>
<dbReference type="GO" id="GO:0080120">
    <property type="term" value="P:CAAX-box protein maturation"/>
    <property type="evidence" value="ECO:0007669"/>
    <property type="project" value="UniProtKB-ARBA"/>
</dbReference>
<dbReference type="InParanoid" id="D8LIG1"/>
<keyword evidence="5" id="KW-1185">Reference proteome</keyword>
<proteinExistence type="predicted"/>
<dbReference type="AlphaFoldDB" id="D8LIG1"/>
<protein>
    <recommendedName>
        <fullName evidence="3">CAAX prenyl protease 2/Lysostaphin resistance protein A-like domain-containing protein</fullName>
    </recommendedName>
</protein>
<gene>
    <name evidence="4" type="ORF">Esi_0022_0096</name>
</gene>
<keyword evidence="2" id="KW-1133">Transmembrane helix</keyword>
<feature type="region of interest" description="Disordered" evidence="1">
    <location>
        <begin position="1"/>
        <end position="68"/>
    </location>
</feature>
<feature type="transmembrane region" description="Helical" evidence="2">
    <location>
        <begin position="181"/>
        <end position="203"/>
    </location>
</feature>
<organism evidence="4 5">
    <name type="scientific">Ectocarpus siliculosus</name>
    <name type="common">Brown alga</name>
    <name type="synonym">Conferva siliculosa</name>
    <dbReference type="NCBI Taxonomy" id="2880"/>
    <lineage>
        <taxon>Eukaryota</taxon>
        <taxon>Sar</taxon>
        <taxon>Stramenopiles</taxon>
        <taxon>Ochrophyta</taxon>
        <taxon>PX clade</taxon>
        <taxon>Phaeophyceae</taxon>
        <taxon>Ectocarpales</taxon>
        <taxon>Ectocarpaceae</taxon>
        <taxon>Ectocarpus</taxon>
    </lineage>
</organism>